<evidence type="ECO:0000313" key="2">
    <source>
        <dbReference type="EMBL" id="QWG16931.1"/>
    </source>
</evidence>
<organism evidence="2 3">
    <name type="scientific">Bradyrhizobium sediminis</name>
    <dbReference type="NCBI Taxonomy" id="2840469"/>
    <lineage>
        <taxon>Bacteria</taxon>
        <taxon>Pseudomonadati</taxon>
        <taxon>Pseudomonadota</taxon>
        <taxon>Alphaproteobacteria</taxon>
        <taxon>Hyphomicrobiales</taxon>
        <taxon>Nitrobacteraceae</taxon>
        <taxon>Bradyrhizobium</taxon>
    </lineage>
</organism>
<dbReference type="KEGG" id="bsei:KMZ68_18350"/>
<dbReference type="RefSeq" id="WP_215612595.1">
    <property type="nucleotide sequence ID" value="NZ_CP076135.1"/>
</dbReference>
<gene>
    <name evidence="2" type="ORF">KMZ68_18350</name>
</gene>
<dbReference type="EMBL" id="CP076135">
    <property type="protein sequence ID" value="QWG16931.1"/>
    <property type="molecule type" value="Genomic_DNA"/>
</dbReference>
<protein>
    <submittedName>
        <fullName evidence="2">Uncharacterized protein</fullName>
    </submittedName>
</protein>
<evidence type="ECO:0000313" key="3">
    <source>
        <dbReference type="Proteomes" id="UP000680805"/>
    </source>
</evidence>
<reference evidence="2" key="1">
    <citation type="submission" date="2021-06" db="EMBL/GenBank/DDBJ databases">
        <title>Bradyrhizobium sp. S2-11-2 Genome sequencing.</title>
        <authorList>
            <person name="Jin L."/>
        </authorList>
    </citation>
    <scope>NUCLEOTIDE SEQUENCE</scope>
    <source>
        <strain evidence="2">S2-11-2</strain>
    </source>
</reference>
<evidence type="ECO:0000256" key="1">
    <source>
        <dbReference type="SAM" id="MobiDB-lite"/>
    </source>
</evidence>
<proteinExistence type="predicted"/>
<feature type="region of interest" description="Disordered" evidence="1">
    <location>
        <begin position="62"/>
        <end position="82"/>
    </location>
</feature>
<dbReference type="Proteomes" id="UP000680805">
    <property type="component" value="Chromosome"/>
</dbReference>
<sequence>MDDSVQVHCTRCRNVFRDRARRLQNGYSRQCPCCEVVLFFEETSPDKNIKRAMTSARGVRKALREEEMAGPPKAVRGTRRSY</sequence>
<accession>A0A975NLU8</accession>
<dbReference type="AlphaFoldDB" id="A0A975NLU8"/>
<name>A0A975NLU8_9BRAD</name>